<protein>
    <submittedName>
        <fullName evidence="7">rRNA-processing protein EBP2</fullName>
    </submittedName>
</protein>
<dbReference type="AlphaFoldDB" id="A0A1Z5K9A6"/>
<dbReference type="InterPro" id="IPR008610">
    <property type="entry name" value="Ebp2"/>
</dbReference>
<dbReference type="GO" id="GO:0005730">
    <property type="term" value="C:nucleolus"/>
    <property type="evidence" value="ECO:0007669"/>
    <property type="project" value="UniProtKB-SubCell"/>
</dbReference>
<accession>A0A1Z5K9A6</accession>
<comment type="similarity">
    <text evidence="2">Belongs to the EBP2 family.</text>
</comment>
<feature type="compositionally biased region" description="Acidic residues" evidence="6">
    <location>
        <begin position="20"/>
        <end position="37"/>
    </location>
</feature>
<evidence type="ECO:0000313" key="7">
    <source>
        <dbReference type="EMBL" id="GAX22824.1"/>
    </source>
</evidence>
<evidence type="ECO:0000256" key="4">
    <source>
        <dbReference type="ARBA" id="ARBA00023054"/>
    </source>
</evidence>
<proteinExistence type="inferred from homology"/>
<dbReference type="GO" id="GO:0042273">
    <property type="term" value="P:ribosomal large subunit biogenesis"/>
    <property type="evidence" value="ECO:0007669"/>
    <property type="project" value="TreeGrafter"/>
</dbReference>
<name>A0A1Z5K9A6_FISSO</name>
<organism evidence="7 8">
    <name type="scientific">Fistulifera solaris</name>
    <name type="common">Oleaginous diatom</name>
    <dbReference type="NCBI Taxonomy" id="1519565"/>
    <lineage>
        <taxon>Eukaryota</taxon>
        <taxon>Sar</taxon>
        <taxon>Stramenopiles</taxon>
        <taxon>Ochrophyta</taxon>
        <taxon>Bacillariophyta</taxon>
        <taxon>Bacillariophyceae</taxon>
        <taxon>Bacillariophycidae</taxon>
        <taxon>Naviculales</taxon>
        <taxon>Naviculaceae</taxon>
        <taxon>Fistulifera</taxon>
    </lineage>
</organism>
<feature type="region of interest" description="Disordered" evidence="6">
    <location>
        <begin position="1"/>
        <end position="37"/>
    </location>
</feature>
<dbReference type="OrthoDB" id="443772at2759"/>
<feature type="region of interest" description="Disordered" evidence="6">
    <location>
        <begin position="51"/>
        <end position="169"/>
    </location>
</feature>
<dbReference type="PANTHER" id="PTHR13028">
    <property type="entry name" value="RRNA PROCESSING PROTEIN EBNA1-BINDING PROTEIN-RELATED"/>
    <property type="match status" value="1"/>
</dbReference>
<comment type="subcellular location">
    <subcellularLocation>
        <location evidence="1">Nucleus</location>
        <location evidence="1">Nucleolus</location>
    </subcellularLocation>
</comment>
<dbReference type="InParanoid" id="A0A1Z5K9A6"/>
<evidence type="ECO:0000256" key="2">
    <source>
        <dbReference type="ARBA" id="ARBA00007336"/>
    </source>
</evidence>
<dbReference type="GO" id="GO:0034399">
    <property type="term" value="C:nuclear periphery"/>
    <property type="evidence" value="ECO:0007669"/>
    <property type="project" value="TreeGrafter"/>
</dbReference>
<dbReference type="EMBL" id="BDSP01000191">
    <property type="protein sequence ID" value="GAX22824.1"/>
    <property type="molecule type" value="Genomic_DNA"/>
</dbReference>
<reference evidence="7 8" key="1">
    <citation type="journal article" date="2015" name="Plant Cell">
        <title>Oil accumulation by the oleaginous diatom Fistulifera solaris as revealed by the genome and transcriptome.</title>
        <authorList>
            <person name="Tanaka T."/>
            <person name="Maeda Y."/>
            <person name="Veluchamy A."/>
            <person name="Tanaka M."/>
            <person name="Abida H."/>
            <person name="Marechal E."/>
            <person name="Bowler C."/>
            <person name="Muto M."/>
            <person name="Sunaga Y."/>
            <person name="Tanaka M."/>
            <person name="Yoshino T."/>
            <person name="Taniguchi T."/>
            <person name="Fukuda Y."/>
            <person name="Nemoto M."/>
            <person name="Matsumoto M."/>
            <person name="Wong P.S."/>
            <person name="Aburatani S."/>
            <person name="Fujibuchi W."/>
        </authorList>
    </citation>
    <scope>NUCLEOTIDE SEQUENCE [LARGE SCALE GENOMIC DNA]</scope>
    <source>
        <strain evidence="7 8">JPCC DA0580</strain>
    </source>
</reference>
<feature type="compositionally biased region" description="Basic and acidic residues" evidence="6">
    <location>
        <begin position="291"/>
        <end position="302"/>
    </location>
</feature>
<keyword evidence="3" id="KW-0690">Ribosome biogenesis</keyword>
<gene>
    <name evidence="7" type="ORF">FisN_24Lh107</name>
</gene>
<feature type="compositionally biased region" description="Basic and acidic residues" evidence="6">
    <location>
        <begin position="87"/>
        <end position="108"/>
    </location>
</feature>
<keyword evidence="5" id="KW-0539">Nucleus</keyword>
<keyword evidence="4" id="KW-0175">Coiled coil</keyword>
<evidence type="ECO:0000256" key="6">
    <source>
        <dbReference type="SAM" id="MobiDB-lite"/>
    </source>
</evidence>
<feature type="compositionally biased region" description="Acidic residues" evidence="6">
    <location>
        <begin position="61"/>
        <end position="86"/>
    </location>
</feature>
<comment type="caution">
    <text evidence="7">The sequence shown here is derived from an EMBL/GenBank/DDBJ whole genome shotgun (WGS) entry which is preliminary data.</text>
</comment>
<feature type="region of interest" description="Disordered" evidence="6">
    <location>
        <begin position="281"/>
        <end position="410"/>
    </location>
</feature>
<evidence type="ECO:0000313" key="8">
    <source>
        <dbReference type="Proteomes" id="UP000198406"/>
    </source>
</evidence>
<dbReference type="Pfam" id="PF05890">
    <property type="entry name" value="Ebp2"/>
    <property type="match status" value="1"/>
</dbReference>
<feature type="compositionally biased region" description="Basic and acidic residues" evidence="6">
    <location>
        <begin position="400"/>
        <end position="410"/>
    </location>
</feature>
<evidence type="ECO:0000256" key="5">
    <source>
        <dbReference type="ARBA" id="ARBA00023242"/>
    </source>
</evidence>
<sequence>MARKNKKERPEAKKPLITMEDLEEMSGDELPPEDEWDEEAKALKEAILGGAYDHLLKREDGGDEDDESIEEIEVNSTDEDSENDGEIDNKESKGNKVVEEESQSHSSEEASESEVEEVDEEEHDEHDDDDSNNNDDDDDEASSDEEDSGNDSNNEESDVHHSSNQQSGSKALHIITNQLIAEKSGWPWAETFAVVAPTPLPFNVEGEDHVDIHDDLKREVAFYDMALASVFQAREQCKKAGIPISRPADFFAEMVKSDEHMARVKDRLIFETKKIDAVNQRKSNKEHKLRSKEAQANKLAEKAKRKKDHFKAVEEWANSAERGQDNRLMDALNGKKGPNKKRQLADKKYGFGGKRGRFKQNDPKSMNDMSGYNPRGNFSGGMKKTSKSSNAGAGRKGKRARDASRSRQRN</sequence>
<dbReference type="GO" id="GO:0030687">
    <property type="term" value="C:preribosome, large subunit precursor"/>
    <property type="evidence" value="ECO:0007669"/>
    <property type="project" value="TreeGrafter"/>
</dbReference>
<evidence type="ECO:0000256" key="3">
    <source>
        <dbReference type="ARBA" id="ARBA00022517"/>
    </source>
</evidence>
<dbReference type="GO" id="GO:0006364">
    <property type="term" value="P:rRNA processing"/>
    <property type="evidence" value="ECO:0007669"/>
    <property type="project" value="TreeGrafter"/>
</dbReference>
<dbReference type="PANTHER" id="PTHR13028:SF0">
    <property type="entry name" value="RRNA-PROCESSING PROTEIN EBP2-RELATED"/>
    <property type="match status" value="1"/>
</dbReference>
<keyword evidence="8" id="KW-1185">Reference proteome</keyword>
<feature type="compositionally biased region" description="Acidic residues" evidence="6">
    <location>
        <begin position="109"/>
        <end position="156"/>
    </location>
</feature>
<evidence type="ECO:0000256" key="1">
    <source>
        <dbReference type="ARBA" id="ARBA00004604"/>
    </source>
</evidence>
<dbReference type="Proteomes" id="UP000198406">
    <property type="component" value="Unassembled WGS sequence"/>
</dbReference>